<keyword evidence="4" id="KW-1185">Reference proteome</keyword>
<dbReference type="PANTHER" id="PTHR42815:SF2">
    <property type="entry name" value="FAD-BINDING, PUTATIVE (AFU_ORTHOLOGUE AFUA_6G07600)-RELATED"/>
    <property type="match status" value="1"/>
</dbReference>
<evidence type="ECO:0000256" key="1">
    <source>
        <dbReference type="SAM" id="MobiDB-lite"/>
    </source>
</evidence>
<feature type="region of interest" description="Disordered" evidence="1">
    <location>
        <begin position="42"/>
        <end position="112"/>
    </location>
</feature>
<feature type="region of interest" description="Disordered" evidence="1">
    <location>
        <begin position="287"/>
        <end position="333"/>
    </location>
</feature>
<dbReference type="PANTHER" id="PTHR42815">
    <property type="entry name" value="FAD-BINDING, PUTATIVE (AFU_ORTHOLOGUE AFUA_6G07600)-RELATED"/>
    <property type="match status" value="1"/>
</dbReference>
<feature type="compositionally biased region" description="Low complexity" evidence="1">
    <location>
        <begin position="313"/>
        <end position="333"/>
    </location>
</feature>
<dbReference type="Gene3D" id="2.30.110.10">
    <property type="entry name" value="Electron Transport, Fmn-binding Protein, Chain A"/>
    <property type="match status" value="1"/>
</dbReference>
<dbReference type="InterPro" id="IPR012349">
    <property type="entry name" value="Split_barrel_FMN-bd"/>
</dbReference>
<dbReference type="OrthoDB" id="9786134at2"/>
<feature type="compositionally biased region" description="Pro residues" evidence="1">
    <location>
        <begin position="73"/>
        <end position="108"/>
    </location>
</feature>
<accession>A0A221WBM6</accession>
<feature type="compositionally biased region" description="Low complexity" evidence="1">
    <location>
        <begin position="62"/>
        <end position="72"/>
    </location>
</feature>
<sequence length="333" mass="35765">MKVEGQAWNLDVGHDTVENVIQQTLVPSGTAAAELLELELADPVSSTGPRRVEPFGPPPAGFRPAQAPAYTPARPPAPPQGPPPQVAPPQVAPPQPPPAQATPVPTPHLVPGSAGERRLQAAVGSEQRAQRFYRDQVLDRLNEMMIEFIGRMDMAFVASADSGGECDASLRAGPAGFIRVLDPYTLAYPEYRGNGVMASLGNISENPHVGILMVDFVQDLIGLHVNGKAKVVEDADLRAEHSGLPTDFDRGRTPERWVVVAVEEAYIHCRKHIPRLMPIARDRPWGTDDTRRKGGDYFAAKGMPRPWNPVEEPPALSGGLPLPGGDAPSEGGR</sequence>
<dbReference type="Pfam" id="PF01243">
    <property type="entry name" value="PNPOx_N"/>
    <property type="match status" value="1"/>
</dbReference>
<dbReference type="EMBL" id="CP022521">
    <property type="protein sequence ID" value="ASO23051.1"/>
    <property type="molecule type" value="Genomic_DNA"/>
</dbReference>
<proteinExistence type="predicted"/>
<feature type="domain" description="Pyridoxamine 5'-phosphate oxidase N-terminal" evidence="2">
    <location>
        <begin position="146"/>
        <end position="269"/>
    </location>
</feature>
<dbReference type="RefSeq" id="WP_093943887.1">
    <property type="nucleotide sequence ID" value="NZ_CP022521.1"/>
</dbReference>
<name>A0A221WBM6_9PSEU</name>
<protein>
    <submittedName>
        <fullName evidence="3">Pyridoxamine 5'-phosphate oxidase</fullName>
    </submittedName>
</protein>
<evidence type="ECO:0000313" key="4">
    <source>
        <dbReference type="Proteomes" id="UP000204221"/>
    </source>
</evidence>
<organism evidence="3 4">
    <name type="scientific">Actinoalloteichus hoggarensis</name>
    <dbReference type="NCBI Taxonomy" id="1470176"/>
    <lineage>
        <taxon>Bacteria</taxon>
        <taxon>Bacillati</taxon>
        <taxon>Actinomycetota</taxon>
        <taxon>Actinomycetes</taxon>
        <taxon>Pseudonocardiales</taxon>
        <taxon>Pseudonocardiaceae</taxon>
        <taxon>Actinoalloteichus</taxon>
    </lineage>
</organism>
<dbReference type="AlphaFoldDB" id="A0A221WBM6"/>
<dbReference type="Proteomes" id="UP000204221">
    <property type="component" value="Chromosome"/>
</dbReference>
<dbReference type="InterPro" id="IPR011576">
    <property type="entry name" value="Pyridox_Oxase_N"/>
</dbReference>
<dbReference type="SUPFAM" id="SSF50475">
    <property type="entry name" value="FMN-binding split barrel"/>
    <property type="match status" value="1"/>
</dbReference>
<gene>
    <name evidence="3" type="ORF">AHOG_27265</name>
</gene>
<dbReference type="KEGG" id="ahg:AHOG_27265"/>
<reference evidence="3 4" key="1">
    <citation type="submission" date="2017-07" db="EMBL/GenBank/DDBJ databases">
        <title>Complete genome sequence of Actinoalloteichus hoggarensis DSM 45943, type strain of Actinoalloteichus hoggarensis.</title>
        <authorList>
            <person name="Ruckert C."/>
            <person name="Nouioui I."/>
            <person name="Willmese J."/>
            <person name="van Wezel G."/>
            <person name="Klenk H.-P."/>
            <person name="Kalinowski J."/>
            <person name="Zotchev S.B."/>
        </authorList>
    </citation>
    <scope>NUCLEOTIDE SEQUENCE [LARGE SCALE GENOMIC DNA]</scope>
    <source>
        <strain evidence="3 4">DSM 45943</strain>
    </source>
</reference>
<evidence type="ECO:0000313" key="3">
    <source>
        <dbReference type="EMBL" id="ASO23051.1"/>
    </source>
</evidence>
<evidence type="ECO:0000259" key="2">
    <source>
        <dbReference type="Pfam" id="PF01243"/>
    </source>
</evidence>